<dbReference type="PANTHER" id="PTHR24305:SF232">
    <property type="entry name" value="P450, PUTATIVE (EUROFUNG)-RELATED"/>
    <property type="match status" value="1"/>
</dbReference>
<dbReference type="GO" id="GO:0004497">
    <property type="term" value="F:monooxygenase activity"/>
    <property type="evidence" value="ECO:0007669"/>
    <property type="project" value="UniProtKB-KW"/>
</dbReference>
<dbReference type="AlphaFoldDB" id="A0A017SMS0"/>
<comment type="cofactor">
    <cofactor evidence="1 6">
        <name>heme</name>
        <dbReference type="ChEBI" id="CHEBI:30413"/>
    </cofactor>
</comment>
<dbReference type="HOGENOM" id="CLU_001570_14_0_1"/>
<dbReference type="STRING" id="1388766.A0A017SMS0"/>
<dbReference type="InterPro" id="IPR017972">
    <property type="entry name" value="Cyt_P450_CS"/>
</dbReference>
<name>A0A017SMS0_ASPRC</name>
<evidence type="ECO:0000256" key="8">
    <source>
        <dbReference type="SAM" id="Phobius"/>
    </source>
</evidence>
<evidence type="ECO:0000313" key="10">
    <source>
        <dbReference type="Proteomes" id="UP000019804"/>
    </source>
</evidence>
<keyword evidence="5 6" id="KW-0408">Iron</keyword>
<keyword evidence="3 6" id="KW-0479">Metal-binding</keyword>
<dbReference type="PROSITE" id="PS00086">
    <property type="entry name" value="CYTOCHROME_P450"/>
    <property type="match status" value="1"/>
</dbReference>
<dbReference type="EMBL" id="KK088414">
    <property type="protein sequence ID" value="EYE98262.1"/>
    <property type="molecule type" value="Genomic_DNA"/>
</dbReference>
<evidence type="ECO:0000313" key="9">
    <source>
        <dbReference type="EMBL" id="EYE98262.1"/>
    </source>
</evidence>
<dbReference type="InterPro" id="IPR050121">
    <property type="entry name" value="Cytochrome_P450_monoxygenase"/>
</dbReference>
<keyword evidence="8" id="KW-1133">Transmembrane helix</keyword>
<dbReference type="PANTHER" id="PTHR24305">
    <property type="entry name" value="CYTOCHROME P450"/>
    <property type="match status" value="1"/>
</dbReference>
<keyword evidence="8" id="KW-0812">Transmembrane</keyword>
<dbReference type="OrthoDB" id="3934656at2759"/>
<keyword evidence="6 7" id="KW-0349">Heme</keyword>
<dbReference type="GO" id="GO:0008168">
    <property type="term" value="F:methyltransferase activity"/>
    <property type="evidence" value="ECO:0007669"/>
    <property type="project" value="UniProtKB-KW"/>
</dbReference>
<feature type="transmembrane region" description="Helical" evidence="8">
    <location>
        <begin position="6"/>
        <end position="28"/>
    </location>
</feature>
<dbReference type="GO" id="GO:0016705">
    <property type="term" value="F:oxidoreductase activity, acting on paired donors, with incorporation or reduction of molecular oxygen"/>
    <property type="evidence" value="ECO:0007669"/>
    <property type="project" value="InterPro"/>
</dbReference>
<keyword evidence="10" id="KW-1185">Reference proteome</keyword>
<comment type="similarity">
    <text evidence="2 7">Belongs to the cytochrome P450 family.</text>
</comment>
<dbReference type="Pfam" id="PF00067">
    <property type="entry name" value="p450"/>
    <property type="match status" value="1"/>
</dbReference>
<dbReference type="InterPro" id="IPR036396">
    <property type="entry name" value="Cyt_P450_sf"/>
</dbReference>
<dbReference type="SUPFAM" id="SSF48264">
    <property type="entry name" value="Cytochrome P450"/>
    <property type="match status" value="1"/>
</dbReference>
<keyword evidence="4 7" id="KW-0560">Oxidoreductase</keyword>
<dbReference type="Proteomes" id="UP000019804">
    <property type="component" value="Unassembled WGS sequence"/>
</dbReference>
<dbReference type="PRINTS" id="PR00385">
    <property type="entry name" value="P450"/>
</dbReference>
<gene>
    <name evidence="9" type="ORF">EURHEDRAFT_473096</name>
</gene>
<keyword evidence="7" id="KW-0503">Monooxygenase</keyword>
<evidence type="ECO:0000256" key="1">
    <source>
        <dbReference type="ARBA" id="ARBA00001971"/>
    </source>
</evidence>
<keyword evidence="9" id="KW-0489">Methyltransferase</keyword>
<sequence length="513" mass="58042">MYLSLFMVLPASTACLAVSFVILVAWVLHQRYQSQLNQFPGPILASLSNIWRFGYSLYNRYGTPLAALHRRYGPVVRLGPRMLSFSTPEAIQDIYGPKNKLNKSEFYSVISPVHAGVISQTLFSNRDKDSHASHRRAVNSAFSMSSVLRYEPYLDETIGLFFNKLDEISGKTGKKEWIDLPCLFQYYAFDTIGMLAYGKRYGFIEQNSDINGIIKSTRMILDYTSYVGNYPLLDKATIKNPLMLWLGRMGLVEMTTPLIPFAINSQAGRLAEMRENPERKDTNRDILDSYLALHRAKPDIVTNDMVLELGVMLGFAGSESTGVALSAFLYHVTRHPNIYRRVCNELASHVDANTSHVSYTKAQSMPYFDACVKEAFRIHPPSGFVMERVTPPQGAEIAGYKVPGNVIVGCNPHAVHRDKSTFGEDADVYRPERWLEASDMQAREMWKGMIHFGSGSHTCLGRHISVMEVYKLGASLLHNFKITLDQPEKDCKITVGQFVRLNYRARVERLSRE</sequence>
<evidence type="ECO:0000256" key="3">
    <source>
        <dbReference type="ARBA" id="ARBA00022723"/>
    </source>
</evidence>
<proteinExistence type="inferred from homology"/>
<dbReference type="Gene3D" id="1.10.630.10">
    <property type="entry name" value="Cytochrome P450"/>
    <property type="match status" value="1"/>
</dbReference>
<dbReference type="GO" id="GO:0005506">
    <property type="term" value="F:iron ion binding"/>
    <property type="evidence" value="ECO:0007669"/>
    <property type="project" value="InterPro"/>
</dbReference>
<organism evidence="9 10">
    <name type="scientific">Aspergillus ruber (strain CBS 135680)</name>
    <dbReference type="NCBI Taxonomy" id="1388766"/>
    <lineage>
        <taxon>Eukaryota</taxon>
        <taxon>Fungi</taxon>
        <taxon>Dikarya</taxon>
        <taxon>Ascomycota</taxon>
        <taxon>Pezizomycotina</taxon>
        <taxon>Eurotiomycetes</taxon>
        <taxon>Eurotiomycetidae</taxon>
        <taxon>Eurotiales</taxon>
        <taxon>Aspergillaceae</taxon>
        <taxon>Aspergillus</taxon>
        <taxon>Aspergillus subgen. Aspergillus</taxon>
    </lineage>
</organism>
<reference evidence="10" key="1">
    <citation type="journal article" date="2014" name="Nat. Commun.">
        <title>Genomic adaptations of the halophilic Dead Sea filamentous fungus Eurotium rubrum.</title>
        <authorList>
            <person name="Kis-Papo T."/>
            <person name="Weig A.R."/>
            <person name="Riley R."/>
            <person name="Persoh D."/>
            <person name="Salamov A."/>
            <person name="Sun H."/>
            <person name="Lipzen A."/>
            <person name="Wasser S.P."/>
            <person name="Rambold G."/>
            <person name="Grigoriev I.V."/>
            <person name="Nevo E."/>
        </authorList>
    </citation>
    <scope>NUCLEOTIDE SEQUENCE [LARGE SCALE GENOMIC DNA]</scope>
    <source>
        <strain evidence="10">CBS 135680</strain>
    </source>
</reference>
<dbReference type="RefSeq" id="XP_040641950.1">
    <property type="nucleotide sequence ID" value="XM_040785362.1"/>
</dbReference>
<dbReference type="InterPro" id="IPR002401">
    <property type="entry name" value="Cyt_P450_E_grp-I"/>
</dbReference>
<accession>A0A017SMS0</accession>
<evidence type="ECO:0000256" key="2">
    <source>
        <dbReference type="ARBA" id="ARBA00010617"/>
    </source>
</evidence>
<dbReference type="GO" id="GO:0020037">
    <property type="term" value="F:heme binding"/>
    <property type="evidence" value="ECO:0007669"/>
    <property type="project" value="InterPro"/>
</dbReference>
<dbReference type="GO" id="GO:0032259">
    <property type="term" value="P:methylation"/>
    <property type="evidence" value="ECO:0007669"/>
    <property type="project" value="UniProtKB-KW"/>
</dbReference>
<feature type="binding site" description="axial binding residue" evidence="6">
    <location>
        <position position="459"/>
    </location>
    <ligand>
        <name>heme</name>
        <dbReference type="ChEBI" id="CHEBI:30413"/>
    </ligand>
    <ligandPart>
        <name>Fe</name>
        <dbReference type="ChEBI" id="CHEBI:18248"/>
    </ligandPart>
</feature>
<dbReference type="CDD" id="cd11060">
    <property type="entry name" value="CYP57A1-like"/>
    <property type="match status" value="1"/>
</dbReference>
<dbReference type="GeneID" id="63700486"/>
<keyword evidence="8" id="KW-0472">Membrane</keyword>
<evidence type="ECO:0000256" key="6">
    <source>
        <dbReference type="PIRSR" id="PIRSR602401-1"/>
    </source>
</evidence>
<evidence type="ECO:0000256" key="5">
    <source>
        <dbReference type="ARBA" id="ARBA00023004"/>
    </source>
</evidence>
<evidence type="ECO:0000256" key="7">
    <source>
        <dbReference type="RuleBase" id="RU000461"/>
    </source>
</evidence>
<protein>
    <submittedName>
        <fullName evidence="9">Pisatin demethylase</fullName>
    </submittedName>
</protein>
<dbReference type="PRINTS" id="PR00463">
    <property type="entry name" value="EP450I"/>
</dbReference>
<evidence type="ECO:0000256" key="4">
    <source>
        <dbReference type="ARBA" id="ARBA00023002"/>
    </source>
</evidence>
<dbReference type="InterPro" id="IPR001128">
    <property type="entry name" value="Cyt_P450"/>
</dbReference>
<keyword evidence="9" id="KW-0808">Transferase</keyword>